<evidence type="ECO:0000313" key="1">
    <source>
        <dbReference type="EMBL" id="KAK7692288.1"/>
    </source>
</evidence>
<name>A0AAW0GFN9_9APHY</name>
<proteinExistence type="predicted"/>
<accession>A0AAW0GFN9</accession>
<evidence type="ECO:0000313" key="2">
    <source>
        <dbReference type="Proteomes" id="UP001385951"/>
    </source>
</evidence>
<dbReference type="AlphaFoldDB" id="A0AAW0GFN9"/>
<keyword evidence="2" id="KW-1185">Reference proteome</keyword>
<dbReference type="Proteomes" id="UP001385951">
    <property type="component" value="Unassembled WGS sequence"/>
</dbReference>
<comment type="caution">
    <text evidence="1">The sequence shown here is derived from an EMBL/GenBank/DDBJ whole genome shotgun (WGS) entry which is preliminary data.</text>
</comment>
<reference evidence="1 2" key="1">
    <citation type="submission" date="2022-09" db="EMBL/GenBank/DDBJ databases">
        <authorList>
            <person name="Palmer J.M."/>
        </authorList>
    </citation>
    <scope>NUCLEOTIDE SEQUENCE [LARGE SCALE GENOMIC DNA]</scope>
    <source>
        <strain evidence="1 2">DSM 7382</strain>
    </source>
</reference>
<gene>
    <name evidence="1" type="ORF">QCA50_003913</name>
</gene>
<dbReference type="EMBL" id="JASBNA010000004">
    <property type="protein sequence ID" value="KAK7692288.1"/>
    <property type="molecule type" value="Genomic_DNA"/>
</dbReference>
<sequence>MLSLFDREKQQEKDLRKKVTRNSNIVVQRSTELREEIPEATDHPILNEIKHEGSKLAEEGDELLEKLGELRTLKKPVKKAQLKTLILDADLYSRDVKTWDTKAITSIQSHKLGYLTPAMSGATTRNNSTPTSSSTVDEPYVHPANYWDCDLVDKINAAGKTPPVTLIRNRAGESDLIV</sequence>
<organism evidence="1 2">
    <name type="scientific">Cerrena zonata</name>
    <dbReference type="NCBI Taxonomy" id="2478898"/>
    <lineage>
        <taxon>Eukaryota</taxon>
        <taxon>Fungi</taxon>
        <taxon>Dikarya</taxon>
        <taxon>Basidiomycota</taxon>
        <taxon>Agaricomycotina</taxon>
        <taxon>Agaricomycetes</taxon>
        <taxon>Polyporales</taxon>
        <taxon>Cerrenaceae</taxon>
        <taxon>Cerrena</taxon>
    </lineage>
</organism>
<protein>
    <submittedName>
        <fullName evidence="1">Uncharacterized protein</fullName>
    </submittedName>
</protein>